<comment type="catalytic activity">
    <reaction evidence="1">
        <text>ATP + protein L-histidine = ADP + protein N-phospho-L-histidine.</text>
        <dbReference type="EC" id="2.7.13.3"/>
    </reaction>
</comment>
<dbReference type="GO" id="GO:0000155">
    <property type="term" value="F:phosphorelay sensor kinase activity"/>
    <property type="evidence" value="ECO:0007669"/>
    <property type="project" value="InterPro"/>
</dbReference>
<evidence type="ECO:0000256" key="3">
    <source>
        <dbReference type="ARBA" id="ARBA00022553"/>
    </source>
</evidence>
<dbReference type="SUPFAM" id="SSF55785">
    <property type="entry name" value="PYP-like sensor domain (PAS domain)"/>
    <property type="match status" value="3"/>
</dbReference>
<evidence type="ECO:0000256" key="5">
    <source>
        <dbReference type="ARBA" id="ARBA00022777"/>
    </source>
</evidence>
<evidence type="ECO:0000256" key="2">
    <source>
        <dbReference type="ARBA" id="ARBA00012438"/>
    </source>
</evidence>
<dbReference type="InterPro" id="IPR003661">
    <property type="entry name" value="HisK_dim/P_dom"/>
</dbReference>
<dbReference type="SMART" id="SM00091">
    <property type="entry name" value="PAS"/>
    <property type="match status" value="3"/>
</dbReference>
<dbReference type="Gene3D" id="1.10.287.130">
    <property type="match status" value="1"/>
</dbReference>
<evidence type="ECO:0000256" key="7">
    <source>
        <dbReference type="SAM" id="MobiDB-lite"/>
    </source>
</evidence>
<dbReference type="Gene3D" id="3.30.565.10">
    <property type="entry name" value="Histidine kinase-like ATPase, C-terminal domain"/>
    <property type="match status" value="1"/>
</dbReference>
<dbReference type="SMART" id="SM00387">
    <property type="entry name" value="HATPase_c"/>
    <property type="match status" value="1"/>
</dbReference>
<dbReference type="SUPFAM" id="SSF52172">
    <property type="entry name" value="CheY-like"/>
    <property type="match status" value="1"/>
</dbReference>
<keyword evidence="4" id="KW-0808">Transferase</keyword>
<feature type="domain" description="PAS" evidence="10">
    <location>
        <begin position="263"/>
        <end position="332"/>
    </location>
</feature>
<feature type="domain" description="PAC" evidence="11">
    <location>
        <begin position="458"/>
        <end position="509"/>
    </location>
</feature>
<dbReference type="PRINTS" id="PR00344">
    <property type="entry name" value="BCTRLSENSOR"/>
</dbReference>
<organism evidence="12 13">
    <name type="scientific">Haloprofundus marisrubri</name>
    <dbReference type="NCBI Taxonomy" id="1514971"/>
    <lineage>
        <taxon>Archaea</taxon>
        <taxon>Methanobacteriati</taxon>
        <taxon>Methanobacteriota</taxon>
        <taxon>Stenosarchaea group</taxon>
        <taxon>Halobacteria</taxon>
        <taxon>Halobacteriales</taxon>
        <taxon>Haloferacaceae</taxon>
        <taxon>Haloprofundus</taxon>
    </lineage>
</organism>
<dbReference type="SUPFAM" id="SSF55874">
    <property type="entry name" value="ATPase domain of HSP90 chaperone/DNA topoisomerase II/histidine kinase"/>
    <property type="match status" value="1"/>
</dbReference>
<evidence type="ECO:0000313" key="13">
    <source>
        <dbReference type="Proteomes" id="UP000054387"/>
    </source>
</evidence>
<dbReference type="InterPro" id="IPR001789">
    <property type="entry name" value="Sig_transdc_resp-reg_receiver"/>
</dbReference>
<sequence length="735" mass="81446">MSETRPARVLCVDDDASLRALTTAHLERQGLSVVTAPDGPTALDTLATEEFDGVVSDFEMPAMDGLELLEEVRTRHGSLPFVLFTARGSEKLASRAISAGVTDYIRKKGGADQFELLANRTANYVSQYRAERALDRSEERYRQLVETSPSPIGIYTEDSRLAYVNEAAVGYFGAEDADDLVGLSIFELVDESDFREARRRSRRVFEDRAVAAPSELHLRGLDGRPLHAVLATAPITFEGDDAAQIVLNDVTEFKRTQRAFEREKQFTDAALDALDDVFFVVDTDGRLTRWNGQLNAVTGYDDAELDGMPATAFFPDDDTCVDRAIESLFVEGTVTFDGDLLTKSGEEVPFEVRAVRMTDDEDGLVGACGIARNVSERRARERELEQYRTVVQTIPDATYVLDADGYIRMVNRAHAEATGDSIEESVGKHISAYMSDDGVERGEEVVRSLLHDDDRFSGRFEFEVETVDGERRYEDNFSVLTDEDGEFDGSVGIVRDITERIERERALSRQNERLEEFASVVSHDLRNPLNVVDGYLELARQTGEEEHFDAIERAVGRMDSLIDDLLSLARNGQVVDDLEPVELRTAAERAWGYVPTNGATLVVDDSRTVDADEARLRELFENLFRNAVEHSSSDGKSPADDATEDDSPVVHVGASPQGFYVADDGPGIPEAERDAVLEYGYSTNESGTGFGLSIVTEIAEAHGWEVVVTDSDDGGARFEFVTERSDDRAQVRFVD</sequence>
<dbReference type="InterPro" id="IPR003594">
    <property type="entry name" value="HATPase_dom"/>
</dbReference>
<dbReference type="EC" id="2.7.13.3" evidence="2"/>
<dbReference type="NCBIfam" id="TIGR00229">
    <property type="entry name" value="sensory_box"/>
    <property type="match status" value="3"/>
</dbReference>
<dbReference type="InterPro" id="IPR000014">
    <property type="entry name" value="PAS"/>
</dbReference>
<dbReference type="InterPro" id="IPR011006">
    <property type="entry name" value="CheY-like_superfamily"/>
</dbReference>
<dbReference type="Pfam" id="PF00512">
    <property type="entry name" value="HisKA"/>
    <property type="match status" value="1"/>
</dbReference>
<dbReference type="STRING" id="1514971.AUR64_11840"/>
<keyword evidence="3 6" id="KW-0597">Phosphoprotein</keyword>
<accession>A0A0W1R9N9</accession>
<dbReference type="InterPro" id="IPR013767">
    <property type="entry name" value="PAS_fold"/>
</dbReference>
<feature type="domain" description="PAS" evidence="10">
    <location>
        <begin position="137"/>
        <end position="208"/>
    </location>
</feature>
<evidence type="ECO:0000313" key="12">
    <source>
        <dbReference type="EMBL" id="KTG10265.1"/>
    </source>
</evidence>
<dbReference type="SMART" id="SM00388">
    <property type="entry name" value="HisKA"/>
    <property type="match status" value="1"/>
</dbReference>
<dbReference type="Pfam" id="PF00072">
    <property type="entry name" value="Response_reg"/>
    <property type="match status" value="1"/>
</dbReference>
<proteinExistence type="predicted"/>
<dbReference type="CDD" id="cd00075">
    <property type="entry name" value="HATPase"/>
    <property type="match status" value="1"/>
</dbReference>
<feature type="compositionally biased region" description="Basic and acidic residues" evidence="7">
    <location>
        <begin position="630"/>
        <end position="639"/>
    </location>
</feature>
<dbReference type="PROSITE" id="PS50113">
    <property type="entry name" value="PAC"/>
    <property type="match status" value="2"/>
</dbReference>
<reference evidence="12 13" key="1">
    <citation type="submission" date="2015-12" db="EMBL/GenBank/DDBJ databases">
        <title>Haloprofundus marisrubri gen. nov., sp. nov., an extremely halophilic archaeon isolated from the Discovery deep brine-seawater interface in the Red Sea.</title>
        <authorList>
            <person name="Zhang G."/>
            <person name="Stingl U."/>
            <person name="Rashid M."/>
        </authorList>
    </citation>
    <scope>NUCLEOTIDE SEQUENCE [LARGE SCALE GENOMIC DNA]</scope>
    <source>
        <strain evidence="12 13">SB9</strain>
    </source>
</reference>
<dbReference type="InterPro" id="IPR052162">
    <property type="entry name" value="Sensor_kinase/Photoreceptor"/>
</dbReference>
<dbReference type="Proteomes" id="UP000054387">
    <property type="component" value="Unassembled WGS sequence"/>
</dbReference>
<dbReference type="InterPro" id="IPR035965">
    <property type="entry name" value="PAS-like_dom_sf"/>
</dbReference>
<dbReference type="InterPro" id="IPR013656">
    <property type="entry name" value="PAS_4"/>
</dbReference>
<dbReference type="RefSeq" id="WP_058581619.1">
    <property type="nucleotide sequence ID" value="NZ_LOPU01000018.1"/>
</dbReference>
<dbReference type="InterPro" id="IPR036890">
    <property type="entry name" value="HATPase_C_sf"/>
</dbReference>
<protein>
    <recommendedName>
        <fullName evidence="2">histidine kinase</fullName>
        <ecNumber evidence="2">2.7.13.3</ecNumber>
    </recommendedName>
</protein>
<dbReference type="PROSITE" id="PS50109">
    <property type="entry name" value="HIS_KIN"/>
    <property type="match status" value="1"/>
</dbReference>
<dbReference type="SMART" id="SM00448">
    <property type="entry name" value="REC"/>
    <property type="match status" value="1"/>
</dbReference>
<dbReference type="Pfam" id="PF00989">
    <property type="entry name" value="PAS"/>
    <property type="match status" value="2"/>
</dbReference>
<dbReference type="Gene3D" id="3.30.450.20">
    <property type="entry name" value="PAS domain"/>
    <property type="match status" value="3"/>
</dbReference>
<dbReference type="GO" id="GO:0006355">
    <property type="term" value="P:regulation of DNA-templated transcription"/>
    <property type="evidence" value="ECO:0007669"/>
    <property type="project" value="InterPro"/>
</dbReference>
<evidence type="ECO:0000259" key="9">
    <source>
        <dbReference type="PROSITE" id="PS50110"/>
    </source>
</evidence>
<evidence type="ECO:0000259" key="10">
    <source>
        <dbReference type="PROSITE" id="PS50112"/>
    </source>
</evidence>
<dbReference type="EMBL" id="LOPU01000018">
    <property type="protein sequence ID" value="KTG10265.1"/>
    <property type="molecule type" value="Genomic_DNA"/>
</dbReference>
<feature type="domain" description="PAS" evidence="10">
    <location>
        <begin position="383"/>
        <end position="453"/>
    </location>
</feature>
<feature type="domain" description="Histidine kinase" evidence="8">
    <location>
        <begin position="520"/>
        <end position="726"/>
    </location>
</feature>
<keyword evidence="13" id="KW-1185">Reference proteome</keyword>
<dbReference type="InterPro" id="IPR005467">
    <property type="entry name" value="His_kinase_dom"/>
</dbReference>
<dbReference type="PANTHER" id="PTHR43304:SF1">
    <property type="entry name" value="PAC DOMAIN-CONTAINING PROTEIN"/>
    <property type="match status" value="1"/>
</dbReference>
<feature type="domain" description="Response regulatory" evidence="9">
    <location>
        <begin position="8"/>
        <end position="122"/>
    </location>
</feature>
<evidence type="ECO:0000256" key="6">
    <source>
        <dbReference type="PROSITE-ProRule" id="PRU00169"/>
    </source>
</evidence>
<gene>
    <name evidence="12" type="ORF">AUR64_11840</name>
</gene>
<dbReference type="PROSITE" id="PS50110">
    <property type="entry name" value="RESPONSE_REGULATORY"/>
    <property type="match status" value="1"/>
</dbReference>
<dbReference type="SUPFAM" id="SSF47384">
    <property type="entry name" value="Homodimeric domain of signal transducing histidine kinase"/>
    <property type="match status" value="1"/>
</dbReference>
<dbReference type="AlphaFoldDB" id="A0A0W1R9N9"/>
<dbReference type="Pfam" id="PF02518">
    <property type="entry name" value="HATPase_c"/>
    <property type="match status" value="1"/>
</dbReference>
<feature type="region of interest" description="Disordered" evidence="7">
    <location>
        <begin position="630"/>
        <end position="652"/>
    </location>
</feature>
<feature type="domain" description="PAC" evidence="11">
    <location>
        <begin position="334"/>
        <end position="386"/>
    </location>
</feature>
<evidence type="ECO:0000259" key="8">
    <source>
        <dbReference type="PROSITE" id="PS50109"/>
    </source>
</evidence>
<dbReference type="InterPro" id="IPR036097">
    <property type="entry name" value="HisK_dim/P_sf"/>
</dbReference>
<dbReference type="CDD" id="cd00130">
    <property type="entry name" value="PAS"/>
    <property type="match status" value="3"/>
</dbReference>
<dbReference type="CDD" id="cd00082">
    <property type="entry name" value="HisKA"/>
    <property type="match status" value="1"/>
</dbReference>
<feature type="modified residue" description="4-aspartylphosphate" evidence="6">
    <location>
        <position position="57"/>
    </location>
</feature>
<dbReference type="Pfam" id="PF08448">
    <property type="entry name" value="PAS_4"/>
    <property type="match status" value="1"/>
</dbReference>
<keyword evidence="5" id="KW-0418">Kinase</keyword>
<dbReference type="Gene3D" id="3.40.50.2300">
    <property type="match status" value="1"/>
</dbReference>
<evidence type="ECO:0000256" key="4">
    <source>
        <dbReference type="ARBA" id="ARBA00022679"/>
    </source>
</evidence>
<dbReference type="PROSITE" id="PS50112">
    <property type="entry name" value="PAS"/>
    <property type="match status" value="3"/>
</dbReference>
<evidence type="ECO:0000259" key="11">
    <source>
        <dbReference type="PROSITE" id="PS50113"/>
    </source>
</evidence>
<name>A0A0W1R9N9_9EURY</name>
<dbReference type="SMART" id="SM00086">
    <property type="entry name" value="PAC"/>
    <property type="match status" value="3"/>
</dbReference>
<dbReference type="PANTHER" id="PTHR43304">
    <property type="entry name" value="PHYTOCHROME-LIKE PROTEIN CPH1"/>
    <property type="match status" value="1"/>
</dbReference>
<dbReference type="CDD" id="cd00156">
    <property type="entry name" value="REC"/>
    <property type="match status" value="1"/>
</dbReference>
<dbReference type="InterPro" id="IPR000700">
    <property type="entry name" value="PAS-assoc_C"/>
</dbReference>
<dbReference type="InterPro" id="IPR001610">
    <property type="entry name" value="PAC"/>
</dbReference>
<dbReference type="OrthoDB" id="8127at2157"/>
<dbReference type="InterPro" id="IPR004358">
    <property type="entry name" value="Sig_transdc_His_kin-like_C"/>
</dbReference>
<comment type="caution">
    <text evidence="12">The sequence shown here is derived from an EMBL/GenBank/DDBJ whole genome shotgun (WGS) entry which is preliminary data.</text>
</comment>
<evidence type="ECO:0000256" key="1">
    <source>
        <dbReference type="ARBA" id="ARBA00000085"/>
    </source>
</evidence>